<proteinExistence type="predicted"/>
<dbReference type="InterPro" id="IPR002110">
    <property type="entry name" value="Ankyrin_rpt"/>
</dbReference>
<feature type="transmembrane region" description="Helical" evidence="5">
    <location>
        <begin position="1076"/>
        <end position="1101"/>
    </location>
</feature>
<dbReference type="Pfam" id="PF12796">
    <property type="entry name" value="Ank_2"/>
    <property type="match status" value="4"/>
</dbReference>
<dbReference type="OrthoDB" id="439724at2759"/>
<feature type="transmembrane region" description="Helical" evidence="5">
    <location>
        <begin position="237"/>
        <end position="257"/>
    </location>
</feature>
<dbReference type="PANTHER" id="PTHR24171">
    <property type="entry name" value="ANKYRIN REPEAT DOMAIN-CONTAINING PROTEIN 39-RELATED"/>
    <property type="match status" value="1"/>
</dbReference>
<dbReference type="SMART" id="SM00248">
    <property type="entry name" value="ANK"/>
    <property type="match status" value="11"/>
</dbReference>
<dbReference type="GO" id="GO:0085020">
    <property type="term" value="P:protein K6-linked ubiquitination"/>
    <property type="evidence" value="ECO:0007669"/>
    <property type="project" value="TreeGrafter"/>
</dbReference>
<evidence type="ECO:0000313" key="8">
    <source>
        <dbReference type="Proteomes" id="UP001152797"/>
    </source>
</evidence>
<evidence type="ECO:0000256" key="3">
    <source>
        <dbReference type="PROSITE-ProRule" id="PRU00023"/>
    </source>
</evidence>
<keyword evidence="5" id="KW-0472">Membrane</keyword>
<feature type="repeat" description="ANK" evidence="3">
    <location>
        <begin position="759"/>
        <end position="791"/>
    </location>
</feature>
<feature type="repeat" description="ANK" evidence="3">
    <location>
        <begin position="792"/>
        <end position="824"/>
    </location>
</feature>
<keyword evidence="1" id="KW-0677">Repeat</keyword>
<organism evidence="6">
    <name type="scientific">Cladocopium goreaui</name>
    <dbReference type="NCBI Taxonomy" id="2562237"/>
    <lineage>
        <taxon>Eukaryota</taxon>
        <taxon>Sar</taxon>
        <taxon>Alveolata</taxon>
        <taxon>Dinophyceae</taxon>
        <taxon>Suessiales</taxon>
        <taxon>Symbiodiniaceae</taxon>
        <taxon>Cladocopium</taxon>
    </lineage>
</organism>
<evidence type="ECO:0000313" key="6">
    <source>
        <dbReference type="EMBL" id="CAI3982231.1"/>
    </source>
</evidence>
<feature type="repeat" description="ANK" evidence="3">
    <location>
        <begin position="858"/>
        <end position="890"/>
    </location>
</feature>
<feature type="repeat" description="ANK" evidence="3">
    <location>
        <begin position="42"/>
        <end position="74"/>
    </location>
</feature>
<feature type="repeat" description="ANK" evidence="3">
    <location>
        <begin position="174"/>
        <end position="206"/>
    </location>
</feature>
<dbReference type="PROSITE" id="PS50297">
    <property type="entry name" value="ANK_REP_REGION"/>
    <property type="match status" value="10"/>
</dbReference>
<feature type="transmembrane region" description="Helical" evidence="5">
    <location>
        <begin position="469"/>
        <end position="492"/>
    </location>
</feature>
<evidence type="ECO:0000313" key="7">
    <source>
        <dbReference type="EMBL" id="CAL4769543.1"/>
    </source>
</evidence>
<feature type="repeat" description="ANK" evidence="3">
    <location>
        <begin position="890"/>
        <end position="917"/>
    </location>
</feature>
<keyword evidence="2 3" id="KW-0040">ANK repeat</keyword>
<feature type="region of interest" description="Disordered" evidence="4">
    <location>
        <begin position="1834"/>
        <end position="1895"/>
    </location>
</feature>
<feature type="repeat" description="ANK" evidence="3">
    <location>
        <begin position="75"/>
        <end position="107"/>
    </location>
</feature>
<gene>
    <name evidence="6" type="ORF">C1SCF055_LOCUS9952</name>
</gene>
<dbReference type="Proteomes" id="UP001152797">
    <property type="component" value="Unassembled WGS sequence"/>
</dbReference>
<dbReference type="EMBL" id="CAMXCT010000695">
    <property type="protein sequence ID" value="CAI3982231.1"/>
    <property type="molecule type" value="Genomic_DNA"/>
</dbReference>
<dbReference type="SUPFAM" id="SSF48403">
    <property type="entry name" value="Ankyrin repeat"/>
    <property type="match status" value="2"/>
</dbReference>
<feature type="repeat" description="ANK" evidence="3">
    <location>
        <begin position="825"/>
        <end position="857"/>
    </location>
</feature>
<protein>
    <submittedName>
        <fullName evidence="6">Uncharacterized protein</fullName>
    </submittedName>
</protein>
<comment type="caution">
    <text evidence="6">The sequence shown here is derived from an EMBL/GenBank/DDBJ whole genome shotgun (WGS) entry which is preliminary data.</text>
</comment>
<keyword evidence="8" id="KW-1185">Reference proteome</keyword>
<feature type="transmembrane region" description="Helical" evidence="5">
    <location>
        <begin position="1122"/>
        <end position="1145"/>
    </location>
</feature>
<feature type="repeat" description="ANK" evidence="3">
    <location>
        <begin position="111"/>
        <end position="140"/>
    </location>
</feature>
<feature type="repeat" description="ANK" evidence="3">
    <location>
        <begin position="726"/>
        <end position="758"/>
    </location>
</feature>
<evidence type="ECO:0000256" key="1">
    <source>
        <dbReference type="ARBA" id="ARBA00022737"/>
    </source>
</evidence>
<keyword evidence="5" id="KW-0812">Transmembrane</keyword>
<dbReference type="EMBL" id="CAMXCT020000695">
    <property type="protein sequence ID" value="CAL1135606.1"/>
    <property type="molecule type" value="Genomic_DNA"/>
</dbReference>
<name>A0A9P1BZC8_9DINO</name>
<feature type="transmembrane region" description="Helical" evidence="5">
    <location>
        <begin position="1195"/>
        <end position="1215"/>
    </location>
</feature>
<reference evidence="7 8" key="2">
    <citation type="submission" date="2024-05" db="EMBL/GenBank/DDBJ databases">
        <authorList>
            <person name="Chen Y."/>
            <person name="Shah S."/>
            <person name="Dougan E. K."/>
            <person name="Thang M."/>
            <person name="Chan C."/>
        </authorList>
    </citation>
    <scope>NUCLEOTIDE SEQUENCE [LARGE SCALE GENOMIC DNA]</scope>
</reference>
<dbReference type="GO" id="GO:0004842">
    <property type="term" value="F:ubiquitin-protein transferase activity"/>
    <property type="evidence" value="ECO:0007669"/>
    <property type="project" value="TreeGrafter"/>
</dbReference>
<dbReference type="InterPro" id="IPR036770">
    <property type="entry name" value="Ankyrin_rpt-contain_sf"/>
</dbReference>
<accession>A0A9P1BZC8</accession>
<dbReference type="PROSITE" id="PS50088">
    <property type="entry name" value="ANK_REPEAT"/>
    <property type="match status" value="11"/>
</dbReference>
<keyword evidence="5" id="KW-1133">Transmembrane helix</keyword>
<feature type="compositionally biased region" description="Basic and acidic residues" evidence="4">
    <location>
        <begin position="1865"/>
        <end position="1895"/>
    </location>
</feature>
<dbReference type="EMBL" id="CAMXCT030000695">
    <property type="protein sequence ID" value="CAL4769543.1"/>
    <property type="molecule type" value="Genomic_DNA"/>
</dbReference>
<dbReference type="PANTHER" id="PTHR24171:SF8">
    <property type="entry name" value="BRCA1-ASSOCIATED RING DOMAIN PROTEIN 1"/>
    <property type="match status" value="1"/>
</dbReference>
<feature type="transmembrane region" description="Helical" evidence="5">
    <location>
        <begin position="1283"/>
        <end position="1302"/>
    </location>
</feature>
<feature type="repeat" description="ANK" evidence="3">
    <location>
        <begin position="141"/>
        <end position="173"/>
    </location>
</feature>
<sequence length="2103" mass="236253">MPPWLLLLCQAARWNHLDQLSDVAKQGAFGANARCSGEGFIYGGTLLHEAAGAGHAEAVRLLLEAGAMVEAEDRFEMTPLGWAAFAGHVEASKVLLSHGAQLDSQDEFLMTPLATAVKEGHLRVAQLLIAHRADLNARAQLGRTPLMEAARQGHLKLAQLLLQHHCDMDATDDLGRPALVEATVKGDLKMVQLLVEGGANVFGNTKQGLPYYLTGTSQVKDYIYQQMKFSALLHRSWAMWVLAMAPLLGFVWAIAMLDVRSQRSFMRLLHDEELSEDPASQQAASCVGKAAAIDVSTDPFYQGALVLLAKSKNWRLALAFRMLEASSVLVLIFSFGMAVVWWLIWIPLHLLLYLLPVLRYGRALLASPERVLTEHPAWVKLLRTLGLMALILAVLAWHHTQCYLAQNLDLAWTAPICRSQMLPQSLGPMPFDSLRNPSLNWYDVLLNPYTSWHGASTSVTGFGMMVQPYLVTAGFVLLLLVMAAAFCVWLLVKSLSSPCESKVEKVEGSTLQPLLSPERFPTEIQPETKCSVYGTVLLLMLDLIFDLNTVYTLMFTGNPTFAFCLMLVISRTAAQHLLSGKLCHLREVLQQSSLRGMMHGELLEMIDVHGFEAAASICLTSFSYWFCIQTAWQAAAQICSACASKWGETEMKRHSAEHLQLFTLRVSSRGRRATTAMSSAVVLRDESAVLPCLAVRAGNVSALRAALRTESVLQEIDLRICMGKWVRRALLHEAASLGQLEATKLLLDKGARVDVEDGDGWTPLATATHEGFLATANVLLENFADVDHRAFSGQTALMRASQQGNLKTCEWLLANGASLDKKDIYGKSALLLAAQEGHLQVVDLLLSKGMNLEETDPSGWTPLVWATKQGHQALVRHLLEQGASLHWDHEGNSPLLWPLISGNLPMVKLLLDYGADVYRIRADGLPPYLASGSQELNDFMLRSRWKAFFMNPLVALSFFGGCLVGALAAYVQLNHSEVLGRFIAPAYDLIKKEEQSVQRVKSHASSPSARSHSVRNRAESNTSSVLSLEVPVEDETWKEYLEYLWPQFYHGAFLKTAEFQTSLQLYGQIVEVEATAVMFCFGLLAVRWILWLPLHFFLFAVPCVQHWKLQVLREPALLVAKLPGLPGILLMLRCVFLWGLLFLVARPSSCDWPSYSSWAKLLCSDGSWFQGLQDPQWPQLLMKQMTWRRQHVSSVTGFMSLSLGVSFFAYLISLAEHTYQPKKRLPIEVERMLSALRQTAPPPHVGSSNFQEKLKIQVVFLVVDAVLHVNTVLVLLWTGYFLLAFLLMAVVARSLSLQFLLGRLQQLPEAIRESERYGLCRKDLLQIMAEQRTFKFHEPIQYKLVILLSRWISGLSEELELLLSRRSLWLLVNEPGEGPLAEQTAREVQRFLQMPRASSPWSALAMVDLGGHAAANFEVLLERLQNALIQAASEAASHRLPQATHQQVEAELHAAVLQAHPELEDQLAQLAKEHQLKSWRQMAEVQGAAPVQASAEVLGAAAALEDLQRSPPGYLARRSGRSVPYLLSYLEACTDHRPPLLCLLHLERLLRSPFVDQRGEELLAMLLKILQKKPPRENSLRALLHCCDGHTAFWALSEHAQATGSGSACGILPIETQEDVDEKMRSRMEWQMDQMMSHPALLNLRMDVDRTTFSATIWESIRHMLKRSHLLAPACADQLKHPVVQAMLAAGLLVPRWWPLRLEIPKVNRNFLQEWITAEHAKLSWTERLEYNVQVLRSRSELLRELDRLGEAEKDQGWNPNAAAEWMMFNGTSAFHAKPLLAAKIVEVRDTYGKMSAKARHARIHNGPLQLRKALPPRDTTEWVRSMKQPYSYFESSANEPTPKPEKSKGPPQLWLPMSRLQKLQLERNASDKEKEKEKEKPSLAEYDERTLGRPPWDEGHHIMVSRMNNEVQSGVREYFDKPKRKEGEGIPRMRERYAMSDRQLAWYDEPGKPGEMRRTVLDSVGAYNIGGCKDYQLPSYWRKVKDWSSLSSPTLPLELRQKTQPYGHTPALAERRTLYQALANMPAAEATLFWRGWVEREDGFAKAEAAVSPSQKTRWNNSWQVCAQGNDEMNWRLGIAFAITVTSCDLRIRMSHLEISRI</sequence>
<evidence type="ECO:0000256" key="5">
    <source>
        <dbReference type="SAM" id="Phobius"/>
    </source>
</evidence>
<evidence type="ECO:0000256" key="4">
    <source>
        <dbReference type="SAM" id="MobiDB-lite"/>
    </source>
</evidence>
<feature type="transmembrane region" description="Helical" evidence="5">
    <location>
        <begin position="948"/>
        <end position="971"/>
    </location>
</feature>
<feature type="transmembrane region" description="Helical" evidence="5">
    <location>
        <begin position="381"/>
        <end position="400"/>
    </location>
</feature>
<dbReference type="Gene3D" id="1.25.40.20">
    <property type="entry name" value="Ankyrin repeat-containing domain"/>
    <property type="match status" value="3"/>
</dbReference>
<evidence type="ECO:0000256" key="2">
    <source>
        <dbReference type="ARBA" id="ARBA00023043"/>
    </source>
</evidence>
<reference evidence="6" key="1">
    <citation type="submission" date="2022-10" db="EMBL/GenBank/DDBJ databases">
        <authorList>
            <person name="Chen Y."/>
            <person name="Dougan E. K."/>
            <person name="Chan C."/>
            <person name="Rhodes N."/>
            <person name="Thang M."/>
        </authorList>
    </citation>
    <scope>NUCLEOTIDE SEQUENCE</scope>
</reference>
<feature type="transmembrane region" description="Helical" evidence="5">
    <location>
        <begin position="318"/>
        <end position="336"/>
    </location>
</feature>